<dbReference type="FunFam" id="3.20.110.10:FF:000014">
    <property type="entry name" value="Alpha-mannosidase F"/>
    <property type="match status" value="1"/>
</dbReference>
<feature type="region of interest" description="Disordered" evidence="10">
    <location>
        <begin position="1349"/>
        <end position="1444"/>
    </location>
</feature>
<dbReference type="InterPro" id="IPR013780">
    <property type="entry name" value="Glyco_hydro_b"/>
</dbReference>
<dbReference type="InterPro" id="IPR054076">
    <property type="entry name" value="ZUO1-like_ZHD"/>
</dbReference>
<dbReference type="RefSeq" id="XP_001747563.1">
    <property type="nucleotide sequence ID" value="XM_001747511.1"/>
</dbReference>
<dbReference type="GO" id="GO:0030246">
    <property type="term" value="F:carbohydrate binding"/>
    <property type="evidence" value="ECO:0007669"/>
    <property type="project" value="InterPro"/>
</dbReference>
<evidence type="ECO:0000313" key="15">
    <source>
        <dbReference type="EMBL" id="EDQ87643.1"/>
    </source>
</evidence>
<feature type="compositionally biased region" description="Acidic residues" evidence="10">
    <location>
        <begin position="1142"/>
        <end position="1160"/>
    </location>
</feature>
<dbReference type="InterPro" id="IPR015341">
    <property type="entry name" value="Glyco_hydro_38_cen"/>
</dbReference>
<dbReference type="PANTHER" id="PTHR11607:SF3">
    <property type="entry name" value="LYSOSOMAL ALPHA-MANNOSIDASE"/>
    <property type="match status" value="1"/>
</dbReference>
<dbReference type="SUPFAM" id="SSF46565">
    <property type="entry name" value="Chaperone J-domain"/>
    <property type="match status" value="1"/>
</dbReference>
<evidence type="ECO:0000259" key="14">
    <source>
        <dbReference type="PROSITE" id="PS51294"/>
    </source>
</evidence>
<dbReference type="Gene3D" id="2.60.40.1360">
    <property type="match status" value="1"/>
</dbReference>
<dbReference type="Gene3D" id="1.20.1270.50">
    <property type="entry name" value="Glycoside hydrolase family 38, central domain"/>
    <property type="match status" value="2"/>
</dbReference>
<keyword evidence="8" id="KW-1015">Disulfide bond</keyword>
<keyword evidence="16" id="KW-1185">Reference proteome</keyword>
<reference evidence="15 16" key="1">
    <citation type="journal article" date="2008" name="Nature">
        <title>The genome of the choanoflagellate Monosiga brevicollis and the origin of metazoans.</title>
        <authorList>
            <consortium name="JGI Sequencing"/>
            <person name="King N."/>
            <person name="Westbrook M.J."/>
            <person name="Young S.L."/>
            <person name="Kuo A."/>
            <person name="Abedin M."/>
            <person name="Chapman J."/>
            <person name="Fairclough S."/>
            <person name="Hellsten U."/>
            <person name="Isogai Y."/>
            <person name="Letunic I."/>
            <person name="Marr M."/>
            <person name="Pincus D."/>
            <person name="Putnam N."/>
            <person name="Rokas A."/>
            <person name="Wright K.J."/>
            <person name="Zuzow R."/>
            <person name="Dirks W."/>
            <person name="Good M."/>
            <person name="Goodstein D."/>
            <person name="Lemons D."/>
            <person name="Li W."/>
            <person name="Lyons J.B."/>
            <person name="Morris A."/>
            <person name="Nichols S."/>
            <person name="Richter D.J."/>
            <person name="Salamov A."/>
            <person name="Bork P."/>
            <person name="Lim W.A."/>
            <person name="Manning G."/>
            <person name="Miller W.T."/>
            <person name="McGinnis W."/>
            <person name="Shapiro H."/>
            <person name="Tjian R."/>
            <person name="Grigoriev I.V."/>
            <person name="Rokhsar D."/>
        </authorList>
    </citation>
    <scope>NUCLEOTIDE SEQUENCE [LARGE SCALE GENOMIC DNA]</scope>
    <source>
        <strain evidence="16">MX1 / ATCC 50154</strain>
    </source>
</reference>
<feature type="domain" description="J" evidence="12">
    <location>
        <begin position="1188"/>
        <end position="1261"/>
    </location>
</feature>
<keyword evidence="5" id="KW-0479">Metal-binding</keyword>
<comment type="cofactor">
    <cofactor evidence="1">
        <name>Zn(2+)</name>
        <dbReference type="ChEBI" id="CHEBI:29105"/>
    </cofactor>
</comment>
<dbReference type="GO" id="GO:0004559">
    <property type="term" value="F:alpha-mannosidase activity"/>
    <property type="evidence" value="ECO:0000318"/>
    <property type="project" value="GO_Central"/>
</dbReference>
<sequence>MRAVVAGVLLLLASASAKNTFSPYWGEYKTSSGPVEGKINVHLVPHTHDDTGWLITVDQYFYQRVSYIISTVMVNLEANPDRKFIYVETGFFERWWVEQDNATQARFNRLVQNGQLEFINGGWCMHDEASPTYVEMTENTGRGHLFLKKYFNIAPKGTWQIDPFGHTNTQGWLMGQYSGFQFLYFGRMDYQDFAMRKNLTTMAAEGVPRSLEWVWQGADTFGSQYQTFTGELYGGGGGGYGAPNNMGFDSTDNTQVQDDPRLMDYNIDQFVEEFIADAVDQAQHMRTNHVLYAMGSDFNYVNALLWYNNMDKLIHHVNKNGTVNAFYSTPSIYTQAKFDANETWEARYDDIMPLADNAHHYWTGYFTSRQSLKKYLRVLTNVLNAARQLAMLTETDTCTSTSYSQTVCTDNLEAALAVTTHHDGLSGTEKQAVADDYALRMSIGETETRKMMAQVLEKAVGLDKPEFCYGTPALNISFCAFTADRDAFTVFAYNPQGRPASQVLRVPIKGSTASVTGPEGQTVESQVIAIDARERELSKLYLQFNEMNDTSRVGELTNNATHVVTFVADLPIMGWNTYQVKVGGSDASSHTTSYNRRVNEPITISNDLYSVSVGSTDALVAEVTNLKSGVKSTIGIDIGFYNSSVGGCTAGVGTWELNEKLGKAPKNPLNRDRREEFEDGMEEPVDLEDDSFACDGQKSGAYIFRPNTTNVWPAACTEGDCNRAPTFTSSTGELVSEIYVTYASWATLVLRLVKGEARVEVDYTVGPIPQESFEGGSPYLQGKEIVLRYNSSLHTNGTLYHDSNAREMIERKYNLRGPTYPSPYQISEPVAGNYYPVNALLALEDKAANIGLSIAMDRSMGGASLADGSMELMVHRRTQDDDSRGVGQPMNETMCGCRDQDPNNIGQCGCAGLTIKGTNWLYLDTIPNTNAARRAGFEDLNFGPIVAFSESKPTKPTFTGLSAALPDNVKLMTFGVVSPQYNDEVFLRLSHIFQANEHPTLSQNVNVSLTHVFAKAGLKITSATEVSLTGNMTPQELEARRYKWKVAGETEAMPSSGASLVPGMRPFDEKDASLTVELRPMDIRTTDSMAAELEEWALPVADGDESSAIFAALAETVEVELEAAGRWFEEHARIIRLNLPVMEDDDGDDDDDDDDDDDVDDGKGRASQGGDDNDDDLVNIAGEWKDQDHYALLGLEQTRWRATANDIKKAYKKMVLKHHPDKKGDLSGAEAKAADEYFDRIQRAYDLLSNEKQRRMYDSVDDVDDSVPAPCTDEARFYETFGPAFERNARWFATQPVPQLGSPDTKFEDVEHFYHFWYHQKTWREFGYDDDEDPSKADSREERRWMEKQLRARRKKRKKEENARMLKLVDHAYSSDPRIRARREQAKKEKLARKNAQAEARRKQAEERERVEREAREAKEAAEQAAREEEKRKNEEHKKARRNLTKACRDLGLYDTENPATTEKAERDGVLSLKDMEDIKTLPAKDLIKLAEITNKEQMLKTFRKLLSALRQKGSSDSDKTAGSERPWTKEEQALLEQAIIEVKATASDRWIQIAKRVPGRKPKEVLLRIKQCREQAQKQAFKAPAEWLEEEEVVAKKAASRVHPPGTQGDRWGMIAQYVKAHARTPWLRSNKDVIAKVNSMKNVLGGLKAKQATRDDFAHFQKTNLKNPTRNRARVEHMNDPTLKDTRADLLAHLDDDAN</sequence>
<dbReference type="FunFam" id="1.20.1270.50:FF:000002">
    <property type="entry name" value="Alpha-mannosidase"/>
    <property type="match status" value="1"/>
</dbReference>
<dbReference type="FunFam" id="1.20.1270.50:FF:000003">
    <property type="entry name" value="Alpha-mannosidase"/>
    <property type="match status" value="1"/>
</dbReference>
<dbReference type="Proteomes" id="UP000001357">
    <property type="component" value="Unassembled WGS sequence"/>
</dbReference>
<dbReference type="SUPFAM" id="SSF74650">
    <property type="entry name" value="Galactose mutarotase-like"/>
    <property type="match status" value="1"/>
</dbReference>
<dbReference type="Pfam" id="PF00249">
    <property type="entry name" value="Myb_DNA-binding"/>
    <property type="match status" value="1"/>
</dbReference>
<dbReference type="Pfam" id="PF07748">
    <property type="entry name" value="Glyco_hydro_38C"/>
    <property type="match status" value="1"/>
</dbReference>
<dbReference type="SMART" id="SM00717">
    <property type="entry name" value="SANT"/>
    <property type="match status" value="2"/>
</dbReference>
<evidence type="ECO:0000256" key="7">
    <source>
        <dbReference type="ARBA" id="ARBA00022833"/>
    </source>
</evidence>
<evidence type="ECO:0000256" key="2">
    <source>
        <dbReference type="ARBA" id="ARBA00004514"/>
    </source>
</evidence>
<dbReference type="Pfam" id="PF00226">
    <property type="entry name" value="DnaJ"/>
    <property type="match status" value="1"/>
</dbReference>
<dbReference type="CDD" id="cd06257">
    <property type="entry name" value="DnaJ"/>
    <property type="match status" value="1"/>
</dbReference>
<dbReference type="GO" id="GO:0005764">
    <property type="term" value="C:lysosome"/>
    <property type="evidence" value="ECO:0000318"/>
    <property type="project" value="GO_Central"/>
</dbReference>
<accession>A9V447</accession>
<dbReference type="Gene3D" id="2.60.40.1180">
    <property type="entry name" value="Golgi alpha-mannosidase II"/>
    <property type="match status" value="1"/>
</dbReference>
<dbReference type="FunCoup" id="A9V447">
    <property type="interactions" value="263"/>
</dbReference>
<dbReference type="PANTHER" id="PTHR11607">
    <property type="entry name" value="ALPHA-MANNOSIDASE"/>
    <property type="match status" value="1"/>
</dbReference>
<comment type="similarity">
    <text evidence="3">Belongs to the glycosyl hydrolase 38 family.</text>
</comment>
<dbReference type="CDD" id="cd00167">
    <property type="entry name" value="SANT"/>
    <property type="match status" value="1"/>
</dbReference>
<evidence type="ECO:0000256" key="9">
    <source>
        <dbReference type="ARBA" id="ARBA00023295"/>
    </source>
</evidence>
<feature type="compositionally biased region" description="Basic and acidic residues" evidence="10">
    <location>
        <begin position="1377"/>
        <end position="1389"/>
    </location>
</feature>
<evidence type="ECO:0000313" key="16">
    <source>
        <dbReference type="Proteomes" id="UP000001357"/>
    </source>
</evidence>
<dbReference type="eggNOG" id="KOG0724">
    <property type="taxonomic scope" value="Eukaryota"/>
</dbReference>
<feature type="region of interest" description="Disordered" evidence="10">
    <location>
        <begin position="1142"/>
        <end position="1178"/>
    </location>
</feature>
<keyword evidence="9" id="KW-0326">Glycosidase</keyword>
<dbReference type="GO" id="GO:0005829">
    <property type="term" value="C:cytosol"/>
    <property type="evidence" value="ECO:0007669"/>
    <property type="project" value="UniProtKB-SubCell"/>
</dbReference>
<dbReference type="InParanoid" id="A9V447"/>
<dbReference type="Gene3D" id="3.20.110.10">
    <property type="entry name" value="Glycoside hydrolase 38, N terminal domain"/>
    <property type="match status" value="1"/>
</dbReference>
<evidence type="ECO:0000256" key="8">
    <source>
        <dbReference type="ARBA" id="ARBA00023157"/>
    </source>
</evidence>
<dbReference type="FunFam" id="2.60.40.1360:FF:000004">
    <property type="entry name" value="Alpha-mannosidase"/>
    <property type="match status" value="1"/>
</dbReference>
<dbReference type="FunFam" id="2.60.40.1180:FF:000196">
    <property type="entry name" value="Alpha-mannosidase"/>
    <property type="match status" value="1"/>
</dbReference>
<feature type="compositionally biased region" description="Basic and acidic residues" evidence="10">
    <location>
        <begin position="1359"/>
        <end position="1370"/>
    </location>
</feature>
<dbReference type="InterPro" id="IPR001005">
    <property type="entry name" value="SANT/Myb"/>
</dbReference>
<evidence type="ECO:0000256" key="3">
    <source>
        <dbReference type="ARBA" id="ARBA00009792"/>
    </source>
</evidence>
<evidence type="ECO:0000256" key="11">
    <source>
        <dbReference type="SAM" id="SignalP"/>
    </source>
</evidence>
<feature type="compositionally biased region" description="Basic and acidic residues" evidence="10">
    <location>
        <begin position="1399"/>
        <end position="1438"/>
    </location>
</feature>
<keyword evidence="7" id="KW-0862">Zinc</keyword>
<dbReference type="SUPFAM" id="SSF88713">
    <property type="entry name" value="Glycoside hydrolase/deacetylase"/>
    <property type="match status" value="1"/>
</dbReference>
<name>A9V447_MONBE</name>
<dbReference type="InterPro" id="IPR011682">
    <property type="entry name" value="Glyco_hydro_38_C"/>
</dbReference>
<dbReference type="InterPro" id="IPR037094">
    <property type="entry name" value="Glyco_hydro_38_cen_sf"/>
</dbReference>
<protein>
    <recommendedName>
        <fullName evidence="4">DnaJ homolog subfamily C member 2</fullName>
    </recommendedName>
</protein>
<dbReference type="PRINTS" id="PR00625">
    <property type="entry name" value="JDOMAIN"/>
</dbReference>
<dbReference type="PROSITE" id="PS50076">
    <property type="entry name" value="DNAJ_2"/>
    <property type="match status" value="1"/>
</dbReference>
<dbReference type="GO" id="GO:0006013">
    <property type="term" value="P:mannose metabolic process"/>
    <property type="evidence" value="ECO:0007669"/>
    <property type="project" value="InterPro"/>
</dbReference>
<evidence type="ECO:0000256" key="5">
    <source>
        <dbReference type="ARBA" id="ARBA00022723"/>
    </source>
</evidence>
<dbReference type="GeneID" id="5892812"/>
<comment type="subcellular location">
    <subcellularLocation>
        <location evidence="2">Cytoplasm</location>
        <location evidence="2">Cytosol</location>
    </subcellularLocation>
</comment>
<dbReference type="EMBL" id="CH991558">
    <property type="protein sequence ID" value="EDQ87643.1"/>
    <property type="molecule type" value="Genomic_DNA"/>
</dbReference>
<evidence type="ECO:0000256" key="1">
    <source>
        <dbReference type="ARBA" id="ARBA00001947"/>
    </source>
</evidence>
<dbReference type="SMART" id="SM00271">
    <property type="entry name" value="DnaJ"/>
    <property type="match status" value="1"/>
</dbReference>
<dbReference type="Gene3D" id="1.10.287.110">
    <property type="entry name" value="DnaJ domain"/>
    <property type="match status" value="1"/>
</dbReference>
<dbReference type="InterPro" id="IPR011330">
    <property type="entry name" value="Glyco_hydro/deAcase_b/a-brl"/>
</dbReference>
<dbReference type="CDD" id="cd10810">
    <property type="entry name" value="GH38N_AMII_LAM_like"/>
    <property type="match status" value="1"/>
</dbReference>
<keyword evidence="6" id="KW-0378">Hydrolase</keyword>
<dbReference type="InterPro" id="IPR036869">
    <property type="entry name" value="J_dom_sf"/>
</dbReference>
<organism evidence="15 16">
    <name type="scientific">Monosiga brevicollis</name>
    <name type="common">Choanoflagellate</name>
    <dbReference type="NCBI Taxonomy" id="81824"/>
    <lineage>
        <taxon>Eukaryota</taxon>
        <taxon>Choanoflagellata</taxon>
        <taxon>Craspedida</taxon>
        <taxon>Salpingoecidae</taxon>
        <taxon>Monosiga</taxon>
    </lineage>
</organism>
<dbReference type="Pfam" id="PF09261">
    <property type="entry name" value="Alpha-mann_mid"/>
    <property type="match status" value="1"/>
</dbReference>
<dbReference type="InterPro" id="IPR009057">
    <property type="entry name" value="Homeodomain-like_sf"/>
</dbReference>
<feature type="domain" description="Myb-like" evidence="13">
    <location>
        <begin position="1520"/>
        <end position="1569"/>
    </location>
</feature>
<dbReference type="KEGG" id="mbr:MONBRDRAFT_33201"/>
<evidence type="ECO:0000256" key="6">
    <source>
        <dbReference type="ARBA" id="ARBA00022801"/>
    </source>
</evidence>
<dbReference type="SUPFAM" id="SSF46689">
    <property type="entry name" value="Homeodomain-like"/>
    <property type="match status" value="1"/>
</dbReference>
<dbReference type="PROSITE" id="PS50090">
    <property type="entry name" value="MYB_LIKE"/>
    <property type="match status" value="1"/>
</dbReference>
<dbReference type="SMART" id="SM00872">
    <property type="entry name" value="Alpha-mann_mid"/>
    <property type="match status" value="1"/>
</dbReference>
<dbReference type="Gene3D" id="1.10.10.60">
    <property type="entry name" value="Homeodomain-like"/>
    <property type="match status" value="2"/>
</dbReference>
<keyword evidence="11" id="KW-0732">Signal</keyword>
<dbReference type="PROSITE" id="PS51294">
    <property type="entry name" value="HTH_MYB"/>
    <property type="match status" value="1"/>
</dbReference>
<dbReference type="Gene3D" id="2.70.98.30">
    <property type="entry name" value="Golgi alpha-mannosidase II, domain 4"/>
    <property type="match status" value="1"/>
</dbReference>
<dbReference type="InterPro" id="IPR050843">
    <property type="entry name" value="Glycosyl_Hydrlase_38"/>
</dbReference>
<dbReference type="Pfam" id="PF21884">
    <property type="entry name" value="ZUO1-like_ZHD"/>
    <property type="match status" value="1"/>
</dbReference>
<dbReference type="InterPro" id="IPR001623">
    <property type="entry name" value="DnaJ_domain"/>
</dbReference>
<dbReference type="GO" id="GO:0046872">
    <property type="term" value="F:metal ion binding"/>
    <property type="evidence" value="ECO:0007669"/>
    <property type="project" value="UniProtKB-KW"/>
</dbReference>
<evidence type="ECO:0000259" key="12">
    <source>
        <dbReference type="PROSITE" id="PS50076"/>
    </source>
</evidence>
<dbReference type="PROSITE" id="PS00636">
    <property type="entry name" value="DNAJ_1"/>
    <property type="match status" value="1"/>
</dbReference>
<dbReference type="InterPro" id="IPR017930">
    <property type="entry name" value="Myb_dom"/>
</dbReference>
<evidence type="ECO:0000256" key="4">
    <source>
        <dbReference type="ARBA" id="ARBA00014469"/>
    </source>
</evidence>
<dbReference type="InterPro" id="IPR011013">
    <property type="entry name" value="Gal_mutarotase_sf_dom"/>
</dbReference>
<feature type="signal peptide" evidence="11">
    <location>
        <begin position="1"/>
        <end position="17"/>
    </location>
</feature>
<evidence type="ECO:0000256" key="10">
    <source>
        <dbReference type="SAM" id="MobiDB-lite"/>
    </source>
</evidence>
<dbReference type="InterPro" id="IPR027291">
    <property type="entry name" value="Glyco_hydro_38_N_sf"/>
</dbReference>
<dbReference type="InterPro" id="IPR018253">
    <property type="entry name" value="DnaJ_domain_CS"/>
</dbReference>
<feature type="chain" id="PRO_5002745254" description="DnaJ homolog subfamily C member 2" evidence="11">
    <location>
        <begin position="18"/>
        <end position="1701"/>
    </location>
</feature>
<dbReference type="InterPro" id="IPR000602">
    <property type="entry name" value="Glyco_hydro_38_N"/>
</dbReference>
<evidence type="ECO:0000259" key="13">
    <source>
        <dbReference type="PROSITE" id="PS50090"/>
    </source>
</evidence>
<dbReference type="InterPro" id="IPR028995">
    <property type="entry name" value="Glyco_hydro_57/38_cen_sf"/>
</dbReference>
<dbReference type="Pfam" id="PF01074">
    <property type="entry name" value="Glyco_hydro_38N"/>
    <property type="match status" value="1"/>
</dbReference>
<feature type="domain" description="HTH myb-type" evidence="14">
    <location>
        <begin position="1526"/>
        <end position="1578"/>
    </location>
</feature>
<gene>
    <name evidence="15" type="ORF">MONBRDRAFT_33201</name>
</gene>
<dbReference type="eggNOG" id="KOG1959">
    <property type="taxonomic scope" value="Eukaryota"/>
</dbReference>
<proteinExistence type="inferred from homology"/>
<dbReference type="SUPFAM" id="SSF88688">
    <property type="entry name" value="Families 57/38 glycoside transferase middle domain"/>
    <property type="match status" value="1"/>
</dbReference>